<name>A0A8X6HZF9_TRICU</name>
<evidence type="ECO:0000313" key="1">
    <source>
        <dbReference type="EMBL" id="GFR32747.1"/>
    </source>
</evidence>
<dbReference type="OrthoDB" id="7381979at2759"/>
<keyword evidence="2" id="KW-1185">Reference proteome</keyword>
<organism evidence="1 2">
    <name type="scientific">Trichonephila clavata</name>
    <name type="common">Joro spider</name>
    <name type="synonym">Nephila clavata</name>
    <dbReference type="NCBI Taxonomy" id="2740835"/>
    <lineage>
        <taxon>Eukaryota</taxon>
        <taxon>Metazoa</taxon>
        <taxon>Ecdysozoa</taxon>
        <taxon>Arthropoda</taxon>
        <taxon>Chelicerata</taxon>
        <taxon>Arachnida</taxon>
        <taxon>Araneae</taxon>
        <taxon>Araneomorphae</taxon>
        <taxon>Entelegynae</taxon>
        <taxon>Araneoidea</taxon>
        <taxon>Nephilidae</taxon>
        <taxon>Trichonephila</taxon>
    </lineage>
</organism>
<accession>A0A8X6HZF9</accession>
<dbReference type="AlphaFoldDB" id="A0A8X6HZF9"/>
<gene>
    <name evidence="1" type="primary">ZBED5_256</name>
    <name evidence="1" type="ORF">TNCT_186561</name>
</gene>
<dbReference type="EMBL" id="BMAO01029582">
    <property type="protein sequence ID" value="GFR32747.1"/>
    <property type="molecule type" value="Genomic_DNA"/>
</dbReference>
<sequence>MPSTCSSVQLQPHLPTLPPSNFGQVLSTKSRKYDTSYLSFGFTSTGDDEAPVTMSLFCNKIWANSPLAPAKLLRHLEKYHPTDKGKDIRYQVFFLKKKSSFLKRKLENHNKSKSFMV</sequence>
<evidence type="ECO:0000313" key="2">
    <source>
        <dbReference type="Proteomes" id="UP000887116"/>
    </source>
</evidence>
<protein>
    <submittedName>
        <fullName evidence="1">Zinc finger BED domain-containing protein 5</fullName>
    </submittedName>
</protein>
<comment type="caution">
    <text evidence="1">The sequence shown here is derived from an EMBL/GenBank/DDBJ whole genome shotgun (WGS) entry which is preliminary data.</text>
</comment>
<reference evidence="1" key="1">
    <citation type="submission" date="2020-07" db="EMBL/GenBank/DDBJ databases">
        <title>Multicomponent nature underlies the extraordinary mechanical properties of spider dragline silk.</title>
        <authorList>
            <person name="Kono N."/>
            <person name="Nakamura H."/>
            <person name="Mori M."/>
            <person name="Yoshida Y."/>
            <person name="Ohtoshi R."/>
            <person name="Malay A.D."/>
            <person name="Moran D.A.P."/>
            <person name="Tomita M."/>
            <person name="Numata K."/>
            <person name="Arakawa K."/>
        </authorList>
    </citation>
    <scope>NUCLEOTIDE SEQUENCE</scope>
</reference>
<proteinExistence type="predicted"/>
<dbReference type="Proteomes" id="UP000887116">
    <property type="component" value="Unassembled WGS sequence"/>
</dbReference>